<evidence type="ECO:0000313" key="4">
    <source>
        <dbReference type="Proteomes" id="UP001231518"/>
    </source>
</evidence>
<dbReference type="Proteomes" id="UP001231518">
    <property type="component" value="Chromosome 8"/>
</dbReference>
<dbReference type="InterPro" id="IPR002919">
    <property type="entry name" value="TIL_dom"/>
</dbReference>
<keyword evidence="1" id="KW-0732">Signal</keyword>
<evidence type="ECO:0000259" key="2">
    <source>
        <dbReference type="Pfam" id="PF01826"/>
    </source>
</evidence>
<dbReference type="SUPFAM" id="SSF57567">
    <property type="entry name" value="Serine protease inhibitors"/>
    <property type="match status" value="1"/>
</dbReference>
<comment type="caution">
    <text evidence="3">The sequence shown here is derived from an EMBL/GenBank/DDBJ whole genome shotgun (WGS) entry which is preliminary data.</text>
</comment>
<feature type="chain" id="PRO_5042053862" description="TIL domain-containing protein" evidence="1">
    <location>
        <begin position="21"/>
        <end position="90"/>
    </location>
</feature>
<evidence type="ECO:0000313" key="3">
    <source>
        <dbReference type="EMBL" id="KAJ8719103.1"/>
    </source>
</evidence>
<name>A0AAD8DT49_MYTSE</name>
<accession>A0AAD8DT49</accession>
<evidence type="ECO:0000256" key="1">
    <source>
        <dbReference type="SAM" id="SignalP"/>
    </source>
</evidence>
<reference evidence="3" key="1">
    <citation type="submission" date="2023-03" db="EMBL/GenBank/DDBJ databases">
        <title>Chromosome-level genomes of two armyworms, Mythimna separata and Mythimna loreyi, provide insights into the biosynthesis and reception of sex pheromones.</title>
        <authorList>
            <person name="Zhao H."/>
        </authorList>
    </citation>
    <scope>NUCLEOTIDE SEQUENCE</scope>
    <source>
        <strain evidence="3">BeijingLab</strain>
        <tissue evidence="3">Pupa</tissue>
    </source>
</reference>
<feature type="domain" description="TIL" evidence="2">
    <location>
        <begin position="30"/>
        <end position="89"/>
    </location>
</feature>
<dbReference type="Pfam" id="PF01826">
    <property type="entry name" value="TIL"/>
    <property type="match status" value="1"/>
</dbReference>
<proteinExistence type="predicted"/>
<dbReference type="CDD" id="cd19941">
    <property type="entry name" value="TIL"/>
    <property type="match status" value="1"/>
</dbReference>
<dbReference type="AlphaFoldDB" id="A0AAD8DT49"/>
<organism evidence="3 4">
    <name type="scientific">Mythimna separata</name>
    <name type="common">Oriental armyworm</name>
    <name type="synonym">Pseudaletia separata</name>
    <dbReference type="NCBI Taxonomy" id="271217"/>
    <lineage>
        <taxon>Eukaryota</taxon>
        <taxon>Metazoa</taxon>
        <taxon>Ecdysozoa</taxon>
        <taxon>Arthropoda</taxon>
        <taxon>Hexapoda</taxon>
        <taxon>Insecta</taxon>
        <taxon>Pterygota</taxon>
        <taxon>Neoptera</taxon>
        <taxon>Endopterygota</taxon>
        <taxon>Lepidoptera</taxon>
        <taxon>Glossata</taxon>
        <taxon>Ditrysia</taxon>
        <taxon>Noctuoidea</taxon>
        <taxon>Noctuidae</taxon>
        <taxon>Noctuinae</taxon>
        <taxon>Hadenini</taxon>
        <taxon>Mythimna</taxon>
    </lineage>
</organism>
<sequence>MASYVLPICLLVTVLTVVFTAPADDESVQCPPNELYYKCQLEMCFKTCAHLKEPPPCPSIHPDCYDPACLCNYGDLRNSTGQCVPEDKCS</sequence>
<feature type="signal peptide" evidence="1">
    <location>
        <begin position="1"/>
        <end position="20"/>
    </location>
</feature>
<dbReference type="InterPro" id="IPR036084">
    <property type="entry name" value="Ser_inhib-like_sf"/>
</dbReference>
<dbReference type="Gene3D" id="2.10.25.10">
    <property type="entry name" value="Laminin"/>
    <property type="match status" value="1"/>
</dbReference>
<gene>
    <name evidence="3" type="ORF">PYW07_016659</name>
</gene>
<keyword evidence="4" id="KW-1185">Reference proteome</keyword>
<dbReference type="EMBL" id="JARGEI010000015">
    <property type="protein sequence ID" value="KAJ8719103.1"/>
    <property type="molecule type" value="Genomic_DNA"/>
</dbReference>
<protein>
    <recommendedName>
        <fullName evidence="2">TIL domain-containing protein</fullName>
    </recommendedName>
</protein>